<evidence type="ECO:0000313" key="1">
    <source>
        <dbReference type="EMBL" id="SHK34332.1"/>
    </source>
</evidence>
<dbReference type="Proteomes" id="UP000183982">
    <property type="component" value="Unassembled WGS sequence"/>
</dbReference>
<dbReference type="EMBL" id="FQZQ01000026">
    <property type="protein sequence ID" value="SHK34332.1"/>
    <property type="molecule type" value="Genomic_DNA"/>
</dbReference>
<gene>
    <name evidence="1" type="ORF">SAMN05444000_12614</name>
</gene>
<dbReference type="AlphaFoldDB" id="A0A1M6RPD1"/>
<dbReference type="STRING" id="1470563.SAMN05444000_12614"/>
<keyword evidence="2" id="KW-1185">Reference proteome</keyword>
<sequence length="61" mass="6984">MPYDLKDGEIAITLGKEKPDIWTDFRINDSLFFGDGLAQALIDAGHSKKFKFKKCRIIRPN</sequence>
<reference evidence="2" key="1">
    <citation type="submission" date="2016-11" db="EMBL/GenBank/DDBJ databases">
        <authorList>
            <person name="Varghese N."/>
            <person name="Submissions S."/>
        </authorList>
    </citation>
    <scope>NUCLEOTIDE SEQUENCE [LARGE SCALE GENOMIC DNA]</scope>
    <source>
        <strain evidence="2">DSM 100564</strain>
    </source>
</reference>
<proteinExistence type="predicted"/>
<accession>A0A1M6RPD1</accession>
<evidence type="ECO:0000313" key="2">
    <source>
        <dbReference type="Proteomes" id="UP000183982"/>
    </source>
</evidence>
<name>A0A1M6RPD1_9RHOB</name>
<protein>
    <submittedName>
        <fullName evidence="1">Uncharacterized protein</fullName>
    </submittedName>
</protein>
<organism evidence="1 2">
    <name type="scientific">Shimia gijangensis</name>
    <dbReference type="NCBI Taxonomy" id="1470563"/>
    <lineage>
        <taxon>Bacteria</taxon>
        <taxon>Pseudomonadati</taxon>
        <taxon>Pseudomonadota</taxon>
        <taxon>Alphaproteobacteria</taxon>
        <taxon>Rhodobacterales</taxon>
        <taxon>Roseobacteraceae</taxon>
    </lineage>
</organism>